<evidence type="ECO:0000313" key="1">
    <source>
        <dbReference type="EMBL" id="TWW80392.1"/>
    </source>
</evidence>
<sequence>MSPFVSMLNRQLPTCKRSNANVAASAVRPRRTLASTPAFTGCHQEATLSDPIVQLSLSKVKKSPFPSETGGAGRLCIPGAVFTDSRSLVPSQREFGAFTAGVWCLHSRGLVPSQQGFGAFTAEVWCLHSRGLVPSQQRCQPVMTEQPEVGKDLLLGGDLIFGIAGVTLLFCSVTTFDAVADRLLLPVTCCSSDSVAPGGL</sequence>
<comment type="caution">
    <text evidence="1">The sequence shown here is derived from an EMBL/GenBank/DDBJ whole genome shotgun (WGS) entry which is preliminary data.</text>
</comment>
<dbReference type="EMBL" id="RHFK02000001">
    <property type="protein sequence ID" value="TWW80392.1"/>
    <property type="molecule type" value="Genomic_DNA"/>
</dbReference>
<protein>
    <submittedName>
        <fullName evidence="1">Uncharacterized protein</fullName>
    </submittedName>
</protein>
<dbReference type="Proteomes" id="UP000324091">
    <property type="component" value="Chromosome 1"/>
</dbReference>
<name>A0A5C6PKI8_9TELE</name>
<reference evidence="1 2" key="1">
    <citation type="submission" date="2019-04" db="EMBL/GenBank/DDBJ databases">
        <title>Chromosome genome assembly for Takifugu flavidus.</title>
        <authorList>
            <person name="Xiao S."/>
        </authorList>
    </citation>
    <scope>NUCLEOTIDE SEQUENCE [LARGE SCALE GENOMIC DNA]</scope>
    <source>
        <strain evidence="1">HTHZ2018</strain>
        <tissue evidence="1">Muscle</tissue>
    </source>
</reference>
<accession>A0A5C6PKI8</accession>
<organism evidence="1 2">
    <name type="scientific">Takifugu flavidus</name>
    <name type="common">sansaifugu</name>
    <dbReference type="NCBI Taxonomy" id="433684"/>
    <lineage>
        <taxon>Eukaryota</taxon>
        <taxon>Metazoa</taxon>
        <taxon>Chordata</taxon>
        <taxon>Craniata</taxon>
        <taxon>Vertebrata</taxon>
        <taxon>Euteleostomi</taxon>
        <taxon>Actinopterygii</taxon>
        <taxon>Neopterygii</taxon>
        <taxon>Teleostei</taxon>
        <taxon>Neoteleostei</taxon>
        <taxon>Acanthomorphata</taxon>
        <taxon>Eupercaria</taxon>
        <taxon>Tetraodontiformes</taxon>
        <taxon>Tetradontoidea</taxon>
        <taxon>Tetraodontidae</taxon>
        <taxon>Takifugu</taxon>
    </lineage>
</organism>
<evidence type="ECO:0000313" key="2">
    <source>
        <dbReference type="Proteomes" id="UP000324091"/>
    </source>
</evidence>
<keyword evidence="2" id="KW-1185">Reference proteome</keyword>
<dbReference type="AlphaFoldDB" id="A0A5C6PKI8"/>
<proteinExistence type="predicted"/>
<gene>
    <name evidence="1" type="ORF">D4764_01G0002070</name>
</gene>